<evidence type="ECO:0000313" key="2">
    <source>
        <dbReference type="Proteomes" id="UP001327225"/>
    </source>
</evidence>
<accession>A0ABZ0ZU45</accession>
<gene>
    <name evidence="1" type="ORF">SHK19_03585</name>
</gene>
<dbReference type="Proteomes" id="UP001327225">
    <property type="component" value="Chromosome"/>
</dbReference>
<proteinExistence type="predicted"/>
<protein>
    <submittedName>
        <fullName evidence="1">PQQ-binding-like beta-propeller repeat protein</fullName>
    </submittedName>
</protein>
<name>A0ABZ0ZU45_9ACTN</name>
<keyword evidence="2" id="KW-1185">Reference proteome</keyword>
<dbReference type="InterPro" id="IPR011047">
    <property type="entry name" value="Quinoprotein_ADH-like_sf"/>
</dbReference>
<dbReference type="InterPro" id="IPR013431">
    <property type="entry name" value="Delta_60_rpt"/>
</dbReference>
<sequence length="383" mass="40181">MATVFVRTRLRTLLVAMIGLVAMLGLVAPGLPSAHAVPTDSPVDTVSLRGEVVYDLAVLDSGRVIVGGRFSAVGAYPRSNLGAILANGNVDPDFAPTTNGDVHAIAVSTNGNRIFIGGAFTEVNGQPRHNLAAIDAVTGALIRGWRADTAGANPAVRSLAVSGGRLYVGGKFNGIDGFDKQKLAAIDARYGHVLHWATWLNGGVNEVRVAPDGTVWVGGEFTRIRGQSRPYVGGIDPVTGQPTGFVATGNDSRIITLGLSADGDWVYTGNNSNRVNAYRPSQSGAPVWTRRPDGNTQGFAVSGTHVYLCGHMKGFPDDGSVHRYFAALDRSTGATAAWDPRATGYFKGCWSLAIDGGDLYAVGGFTRFDGVTQRLFAKFGGTA</sequence>
<evidence type="ECO:0000313" key="1">
    <source>
        <dbReference type="EMBL" id="WQQ27314.1"/>
    </source>
</evidence>
<dbReference type="RefSeq" id="WP_322456877.1">
    <property type="nucleotide sequence ID" value="NZ_CP141059.1"/>
</dbReference>
<dbReference type="Pfam" id="PF17164">
    <property type="entry name" value="DUF5122"/>
    <property type="match status" value="1"/>
</dbReference>
<dbReference type="Gene3D" id="2.130.10.10">
    <property type="entry name" value="YVTN repeat-like/Quinoprotein amine dehydrogenase"/>
    <property type="match status" value="1"/>
</dbReference>
<organism evidence="1 2">
    <name type="scientific">Nocardioides bizhenqiangii</name>
    <dbReference type="NCBI Taxonomy" id="3095076"/>
    <lineage>
        <taxon>Bacteria</taxon>
        <taxon>Bacillati</taxon>
        <taxon>Actinomycetota</taxon>
        <taxon>Actinomycetes</taxon>
        <taxon>Propionibacteriales</taxon>
        <taxon>Nocardioidaceae</taxon>
        <taxon>Nocardioides</taxon>
    </lineage>
</organism>
<reference evidence="2" key="1">
    <citation type="submission" date="2023-12" db="EMBL/GenBank/DDBJ databases">
        <title>Novel species in genus Nocardioides.</title>
        <authorList>
            <person name="Zhou H."/>
        </authorList>
    </citation>
    <scope>NUCLEOTIDE SEQUENCE [LARGE SCALE GENOMIC DNA]</scope>
    <source>
        <strain evidence="2">HM61</strain>
    </source>
</reference>
<dbReference type="SUPFAM" id="SSF50998">
    <property type="entry name" value="Quinoprotein alcohol dehydrogenase-like"/>
    <property type="match status" value="1"/>
</dbReference>
<dbReference type="EMBL" id="CP141059">
    <property type="protein sequence ID" value="WQQ27314.1"/>
    <property type="molecule type" value="Genomic_DNA"/>
</dbReference>
<dbReference type="InterPro" id="IPR015943">
    <property type="entry name" value="WD40/YVTN_repeat-like_dom_sf"/>
</dbReference>